<comment type="caution">
    <text evidence="1">The sequence shown here is derived from an EMBL/GenBank/DDBJ whole genome shotgun (WGS) entry which is preliminary data.</text>
</comment>
<dbReference type="Proteomes" id="UP001217417">
    <property type="component" value="Unassembled WGS sequence"/>
</dbReference>
<keyword evidence="2" id="KW-1185">Reference proteome</keyword>
<dbReference type="InterPro" id="IPR002347">
    <property type="entry name" value="SDR_fam"/>
</dbReference>
<dbReference type="PRINTS" id="PR00081">
    <property type="entry name" value="GDHRDH"/>
</dbReference>
<evidence type="ECO:0000313" key="1">
    <source>
        <dbReference type="EMBL" id="KAJ8097699.1"/>
    </source>
</evidence>
<name>A0AAD7QM02_9ASCO</name>
<dbReference type="PANTHER" id="PTHR45458">
    <property type="entry name" value="SHORT-CHAIN DEHYDROGENASE/REDUCTASE SDR"/>
    <property type="match status" value="1"/>
</dbReference>
<dbReference type="Gene3D" id="3.40.50.720">
    <property type="entry name" value="NAD(P)-binding Rossmann-like Domain"/>
    <property type="match status" value="1"/>
</dbReference>
<organism evidence="1 2">
    <name type="scientific">Lipomyces tetrasporus</name>
    <dbReference type="NCBI Taxonomy" id="54092"/>
    <lineage>
        <taxon>Eukaryota</taxon>
        <taxon>Fungi</taxon>
        <taxon>Dikarya</taxon>
        <taxon>Ascomycota</taxon>
        <taxon>Saccharomycotina</taxon>
        <taxon>Lipomycetes</taxon>
        <taxon>Lipomycetales</taxon>
        <taxon>Lipomycetaceae</taxon>
        <taxon>Lipomyces</taxon>
    </lineage>
</organism>
<dbReference type="SUPFAM" id="SSF51735">
    <property type="entry name" value="NAD(P)-binding Rossmann-fold domains"/>
    <property type="match status" value="1"/>
</dbReference>
<dbReference type="InterPro" id="IPR036291">
    <property type="entry name" value="NAD(P)-bd_dom_sf"/>
</dbReference>
<dbReference type="PANTHER" id="PTHR45458:SF3">
    <property type="entry name" value="CHAIN DEHYDROGENASE (ATSC), PUTATIVE-RELATED"/>
    <property type="match status" value="1"/>
</dbReference>
<dbReference type="RefSeq" id="XP_056041149.1">
    <property type="nucleotide sequence ID" value="XM_056190085.1"/>
</dbReference>
<gene>
    <name evidence="1" type="ORF">POJ06DRAFT_283104</name>
</gene>
<dbReference type="GeneID" id="80885251"/>
<dbReference type="InterPro" id="IPR052184">
    <property type="entry name" value="SDR_enzymes"/>
</dbReference>
<dbReference type="AlphaFoldDB" id="A0AAD7QM02"/>
<protein>
    <submittedName>
        <fullName evidence="1">Uncharacterized protein</fullName>
    </submittedName>
</protein>
<sequence>MSKIYVVTGANRGIGLRLVQNLAKKDGIVVATVRSKAKVAGTPLTSIDNVRIVELEAESQASLDAAAAEIALIAPTGIDELWNNVGVYNVNNSPISMTTVGYEGYQRDLTVNVVAPIYFTSKLLPLLEKRDTKKVVFISSIAGSLSASIQMESILSELEIPYNYASTKTALNMAVFYLHKEFKSKGFAFIPIHPGLVATDMYHGKDNFGDPISPEESAKSLISTVEKIDPKHYSFSLTNYDGTILPW</sequence>
<evidence type="ECO:0000313" key="2">
    <source>
        <dbReference type="Proteomes" id="UP001217417"/>
    </source>
</evidence>
<accession>A0AAD7QM02</accession>
<dbReference type="Pfam" id="PF00106">
    <property type="entry name" value="adh_short"/>
    <property type="match status" value="1"/>
</dbReference>
<reference evidence="1" key="1">
    <citation type="submission" date="2023-03" db="EMBL/GenBank/DDBJ databases">
        <title>Near-Complete genome sequence of Lipomyces tetrasporous NRRL Y-64009, an oleaginous yeast capable of growing on lignocellulosic hydrolysates.</title>
        <authorList>
            <consortium name="Lawrence Berkeley National Laboratory"/>
            <person name="Jagtap S.S."/>
            <person name="Liu J.-J."/>
            <person name="Walukiewicz H.E."/>
            <person name="Pangilinan J."/>
            <person name="Lipzen A."/>
            <person name="Ahrendt S."/>
            <person name="Koriabine M."/>
            <person name="Cobaugh K."/>
            <person name="Salamov A."/>
            <person name="Yoshinaga Y."/>
            <person name="Ng V."/>
            <person name="Daum C."/>
            <person name="Grigoriev I.V."/>
            <person name="Slininger P.J."/>
            <person name="Dien B.S."/>
            <person name="Jin Y.-S."/>
            <person name="Rao C.V."/>
        </authorList>
    </citation>
    <scope>NUCLEOTIDE SEQUENCE</scope>
    <source>
        <strain evidence="1">NRRL Y-64009</strain>
    </source>
</reference>
<proteinExistence type="predicted"/>
<dbReference type="EMBL" id="JARPMG010000010">
    <property type="protein sequence ID" value="KAJ8097699.1"/>
    <property type="molecule type" value="Genomic_DNA"/>
</dbReference>
<dbReference type="GO" id="GO:0016616">
    <property type="term" value="F:oxidoreductase activity, acting on the CH-OH group of donors, NAD or NADP as acceptor"/>
    <property type="evidence" value="ECO:0007669"/>
    <property type="project" value="TreeGrafter"/>
</dbReference>